<reference evidence="19" key="1">
    <citation type="submission" date="2025-08" db="UniProtKB">
        <authorList>
            <consortium name="RefSeq"/>
        </authorList>
    </citation>
    <scope>IDENTIFICATION</scope>
</reference>
<protein>
    <submittedName>
        <fullName evidence="19">Integrin alpha-8</fullName>
    </submittedName>
</protein>
<dbReference type="GeneID" id="101659770"/>
<keyword evidence="6 13" id="KW-0130">Cell adhesion</keyword>
<keyword evidence="11" id="KW-0325">Glycoprotein</keyword>
<evidence type="ECO:0000256" key="12">
    <source>
        <dbReference type="PROSITE-ProRule" id="PRU00803"/>
    </source>
</evidence>
<evidence type="ECO:0000256" key="11">
    <source>
        <dbReference type="ARBA" id="ARBA00023180"/>
    </source>
</evidence>
<dbReference type="InterPro" id="IPR000413">
    <property type="entry name" value="Integrin_alpha"/>
</dbReference>
<feature type="repeat" description="FG-GAP" evidence="12">
    <location>
        <begin position="385"/>
        <end position="437"/>
    </location>
</feature>
<dbReference type="RefSeq" id="XP_004712697.2">
    <property type="nucleotide sequence ID" value="XM_004712640.2"/>
</dbReference>
<proteinExistence type="inferred from homology"/>
<keyword evidence="18" id="KW-1185">Reference proteome</keyword>
<evidence type="ECO:0000256" key="8">
    <source>
        <dbReference type="ARBA" id="ARBA00023037"/>
    </source>
</evidence>
<dbReference type="SUPFAM" id="SSF69318">
    <property type="entry name" value="Integrin alpha N-terminal domain"/>
    <property type="match status" value="1"/>
</dbReference>
<evidence type="ECO:0000256" key="10">
    <source>
        <dbReference type="ARBA" id="ARBA00023170"/>
    </source>
</evidence>
<dbReference type="Gene3D" id="2.60.40.1460">
    <property type="entry name" value="Integrin domains. Chain A, domain 2"/>
    <property type="match status" value="1"/>
</dbReference>
<keyword evidence="7 13" id="KW-1133">Transmembrane helix</keyword>
<comment type="similarity">
    <text evidence="2 13">Belongs to the integrin alpha chain family.</text>
</comment>
<evidence type="ECO:0000313" key="18">
    <source>
        <dbReference type="Proteomes" id="UP000694863"/>
    </source>
</evidence>
<keyword evidence="10 13" id="KW-0675">Receptor</keyword>
<feature type="domain" description="Integrin alpha second immunoglobulin-like" evidence="16">
    <location>
        <begin position="838"/>
        <end position="978"/>
    </location>
</feature>
<evidence type="ECO:0000256" key="5">
    <source>
        <dbReference type="ARBA" id="ARBA00022737"/>
    </source>
</evidence>
<dbReference type="SUPFAM" id="SSF69179">
    <property type="entry name" value="Integrin domains"/>
    <property type="match status" value="3"/>
</dbReference>
<organism evidence="18 19">
    <name type="scientific">Echinops telfairi</name>
    <name type="common">Lesser hedgehog tenrec</name>
    <dbReference type="NCBI Taxonomy" id="9371"/>
    <lineage>
        <taxon>Eukaryota</taxon>
        <taxon>Metazoa</taxon>
        <taxon>Chordata</taxon>
        <taxon>Craniata</taxon>
        <taxon>Vertebrata</taxon>
        <taxon>Euteleostomi</taxon>
        <taxon>Mammalia</taxon>
        <taxon>Eutheria</taxon>
        <taxon>Afrotheria</taxon>
        <taxon>Tenrecidae</taxon>
        <taxon>Tenrecinae</taxon>
        <taxon>Echinops</taxon>
    </lineage>
</organism>
<evidence type="ECO:0000313" key="19">
    <source>
        <dbReference type="RefSeq" id="XP_004712697.2"/>
    </source>
</evidence>
<gene>
    <name evidence="19" type="primary">ITGA8</name>
</gene>
<evidence type="ECO:0000259" key="15">
    <source>
        <dbReference type="Pfam" id="PF08441"/>
    </source>
</evidence>
<dbReference type="PRINTS" id="PR01185">
    <property type="entry name" value="INTEGRINA"/>
</dbReference>
<feature type="repeat" description="FG-GAP" evidence="12">
    <location>
        <begin position="241"/>
        <end position="302"/>
    </location>
</feature>
<dbReference type="InterPro" id="IPR048286">
    <property type="entry name" value="Integrin_alpha_Ig-like_3"/>
</dbReference>
<dbReference type="Pfam" id="PF08441">
    <property type="entry name" value="Integrin_A_Ig_1"/>
    <property type="match status" value="1"/>
</dbReference>
<dbReference type="InterPro" id="IPR048285">
    <property type="entry name" value="Integrin_alpha_Ig-like_2"/>
</dbReference>
<dbReference type="Pfam" id="PF01839">
    <property type="entry name" value="FG-GAP"/>
    <property type="match status" value="3"/>
</dbReference>
<sequence length="1260" mass="137510">MYFCRDTRGACGGEGAASLRLLVRTLSTFRPSLASEDTRAKARPLWEEGIPRTDAREDVAHIPNADSPCQATAPDRQDPAARRPAPAVAKGPGSPAQRAGPTARGCPERALPPPAPLPAEGSARAALASPQPGPGRRREDTAGDARLSARAVTTDPPLAPSRDAGFWRPPRPPATPPLAPARLPGSLSPLSTFPGRRAMSARAGGGLAACRAPPLAPLWCFSAALGMLWSPASQAFNLDVEKLTVYSGPEGSYFGYAVDFHLPDARTASVLVGAPKANTSQPDILEGGAVYYCPWPAEGSAQCKQIPFDTTNNRKIRVNGTKEPIEFKSNQWFGATVRAHKGTVVACAPLYHWRTLKPTPEMDPVGTCYVAIQNFSSYAEYSPCRNSNADPEGQGYCQAGFSLDFYKNGNLIVGGPGSFYWQGQVITASIADIVANYSFKDILRKLAREKQTEVAPASYDDSYLGYAVAAGEFTGDSQQELVAGVPRGAQNFGYVSIINSTDMTYIQNFTGEQMASYFGYTVAVSDVNNDGMDDILIGAPLFMEREFESHPKEVGQVYLYLQASPLLFRDPQVLSGTEVFGRFGSAVAHLGDLNQDGYNDIAIGVPFASEDQEGKVLIYNGNKHGLNTTPSQILKGAWASHAMPSGFGFTIRGDADIDKNDYPDLLVGAFGTGKVVVYRARPVVTVDAQLLLNPMIINLENKTCQIPDAMTAAACFSLRVCASVAGQSISNSIGLLAEVHLDSLKQKGAIKRTLFLDNHQPHLIFALLVKGQKAHQCRDLVVYLRDETEFRDKLSPINISLNYSLDESTFQEGLAVKPILNYYRENSVREQAHILVDCGEDNMCIPDLKLSARPDKHQVIIGDENHLMLIINARNEGEGAYEAELLVTIPEEADYVGIERNHKGLRPLSCEYKMENVTRTVVCDLGNPMVAGTNHFLGLRFAVPRLEKTNMSIHFDLQIRSSNKDNPDSNFVSLQINITAVAQVEIRGVSHPPQIVLPIHNWEPEEEPHKEEEVGPLAEHVYELHNIGPSAISDTLLEVGWPFSARDEFLLYIFHIQTLGPLQCRTNPAINPQGIKPAASPEDTPELSAFLQNSTIPRLLRKRDAPVVELHRQSPAKILNCTNIACLQISCVVGRLEGGESAVLKIRSRLWAQTFLQRKNDPYALASLVSFEVKKMPYKDQPEKLPQGSIAIKTSVIWATPNVSFSIPLWVIILAILLGLLVLAILTLALWKCGFFDRARPPQDDMTDREQLTSDKTPGA</sequence>
<dbReference type="Pfam" id="PF20806">
    <property type="entry name" value="Integrin_A_Ig_3"/>
    <property type="match status" value="1"/>
</dbReference>
<feature type="repeat" description="FG-GAP" evidence="12">
    <location>
        <begin position="319"/>
        <end position="380"/>
    </location>
</feature>
<feature type="transmembrane region" description="Helical" evidence="13">
    <location>
        <begin position="1209"/>
        <end position="1231"/>
    </location>
</feature>
<evidence type="ECO:0000256" key="1">
    <source>
        <dbReference type="ARBA" id="ARBA00004479"/>
    </source>
</evidence>
<dbReference type="PROSITE" id="PS00242">
    <property type="entry name" value="INTEGRIN_ALPHA"/>
    <property type="match status" value="1"/>
</dbReference>
<feature type="repeat" description="FG-GAP" evidence="12">
    <location>
        <begin position="570"/>
        <end position="628"/>
    </location>
</feature>
<dbReference type="Proteomes" id="UP000694863">
    <property type="component" value="Unplaced"/>
</dbReference>
<dbReference type="Gene3D" id="2.130.10.130">
    <property type="entry name" value="Integrin alpha, N-terminal"/>
    <property type="match status" value="1"/>
</dbReference>
<name>A0ABM0J1D9_ECHTE</name>
<feature type="compositionally biased region" description="Pro residues" evidence="14">
    <location>
        <begin position="169"/>
        <end position="179"/>
    </location>
</feature>
<accession>A0ABM0J1D9</accession>
<keyword evidence="8 13" id="KW-0401">Integrin</keyword>
<comment type="subcellular location">
    <subcellularLocation>
        <location evidence="1 13">Membrane</location>
        <topology evidence="1 13">Single-pass type I membrane protein</topology>
    </subcellularLocation>
</comment>
<dbReference type="Gene3D" id="2.60.40.1510">
    <property type="entry name" value="ntegrin, alpha v. Chain A, domain 3"/>
    <property type="match status" value="1"/>
</dbReference>
<dbReference type="InterPro" id="IPR018184">
    <property type="entry name" value="Integrin_alpha_C_CS"/>
</dbReference>
<dbReference type="PANTHER" id="PTHR23220">
    <property type="entry name" value="INTEGRIN ALPHA"/>
    <property type="match status" value="1"/>
</dbReference>
<evidence type="ECO:0000259" key="16">
    <source>
        <dbReference type="Pfam" id="PF20805"/>
    </source>
</evidence>
<evidence type="ECO:0000256" key="4">
    <source>
        <dbReference type="ARBA" id="ARBA00022729"/>
    </source>
</evidence>
<evidence type="ECO:0000256" key="13">
    <source>
        <dbReference type="RuleBase" id="RU003762"/>
    </source>
</evidence>
<dbReference type="Pfam" id="PF20805">
    <property type="entry name" value="Integrin_A_Ig_2"/>
    <property type="match status" value="1"/>
</dbReference>
<keyword evidence="4" id="KW-0732">Signal</keyword>
<keyword evidence="9 13" id="KW-0472">Membrane</keyword>
<dbReference type="GO" id="GO:0007229">
    <property type="term" value="P:integrin-mediated signaling pathway"/>
    <property type="evidence" value="ECO:0007669"/>
    <property type="project" value="UniProtKB-KW"/>
</dbReference>
<feature type="domain" description="Integrin alpha first immunoglubulin-like" evidence="15">
    <location>
        <begin position="680"/>
        <end position="836"/>
    </location>
</feature>
<evidence type="ECO:0000256" key="3">
    <source>
        <dbReference type="ARBA" id="ARBA00022692"/>
    </source>
</evidence>
<dbReference type="InterPro" id="IPR013649">
    <property type="entry name" value="Integrin_alpha_Ig-like_1"/>
</dbReference>
<evidence type="ECO:0000259" key="17">
    <source>
        <dbReference type="Pfam" id="PF20806"/>
    </source>
</evidence>
<keyword evidence="3 13" id="KW-0812">Transmembrane</keyword>
<dbReference type="PANTHER" id="PTHR23220:SF5">
    <property type="entry name" value="INTEGRIN ALPHA-8"/>
    <property type="match status" value="1"/>
</dbReference>
<dbReference type="InterPro" id="IPR013517">
    <property type="entry name" value="FG-GAP"/>
</dbReference>
<evidence type="ECO:0000256" key="2">
    <source>
        <dbReference type="ARBA" id="ARBA00008054"/>
    </source>
</evidence>
<dbReference type="SMART" id="SM00191">
    <property type="entry name" value="Int_alpha"/>
    <property type="match status" value="6"/>
</dbReference>
<feature type="domain" description="Integrin alpha third immunoglobulin-like" evidence="17">
    <location>
        <begin position="984"/>
        <end position="1198"/>
    </location>
</feature>
<dbReference type="InterPro" id="IPR013519">
    <property type="entry name" value="Int_alpha_beta-p"/>
</dbReference>
<dbReference type="Gene3D" id="1.20.5.930">
    <property type="entry name" value="Bicelle-embedded integrin alpha(iib) transmembrane segment"/>
    <property type="match status" value="1"/>
</dbReference>
<dbReference type="InterPro" id="IPR028994">
    <property type="entry name" value="Integrin_alpha_N"/>
</dbReference>
<dbReference type="PROSITE" id="PS51470">
    <property type="entry name" value="FG_GAP"/>
    <property type="match status" value="6"/>
</dbReference>
<dbReference type="Pfam" id="PF00357">
    <property type="entry name" value="Integrin_alpha"/>
    <property type="match status" value="1"/>
</dbReference>
<feature type="repeat" description="FG-GAP" evidence="12">
    <location>
        <begin position="504"/>
        <end position="569"/>
    </location>
</feature>
<dbReference type="InterPro" id="IPR032695">
    <property type="entry name" value="Integrin_dom_sf"/>
</dbReference>
<evidence type="ECO:0000256" key="9">
    <source>
        <dbReference type="ARBA" id="ARBA00023136"/>
    </source>
</evidence>
<evidence type="ECO:0000256" key="6">
    <source>
        <dbReference type="ARBA" id="ARBA00022889"/>
    </source>
</evidence>
<evidence type="ECO:0000256" key="7">
    <source>
        <dbReference type="ARBA" id="ARBA00022989"/>
    </source>
</evidence>
<evidence type="ECO:0000256" key="14">
    <source>
        <dbReference type="SAM" id="MobiDB-lite"/>
    </source>
</evidence>
<feature type="region of interest" description="Disordered" evidence="14">
    <location>
        <begin position="62"/>
        <end position="185"/>
    </location>
</feature>
<feature type="repeat" description="FG-GAP" evidence="12">
    <location>
        <begin position="632"/>
        <end position="695"/>
    </location>
</feature>
<dbReference type="Gene3D" id="2.60.40.1530">
    <property type="entry name" value="ntegrin, alpha v. Chain A, domain 4"/>
    <property type="match status" value="1"/>
</dbReference>
<keyword evidence="5" id="KW-0677">Repeat</keyword>